<evidence type="ECO:0000259" key="9">
    <source>
        <dbReference type="Pfam" id="PF00892"/>
    </source>
</evidence>
<dbReference type="RefSeq" id="WP_090476267.1">
    <property type="nucleotide sequence ID" value="NZ_LT629710.1"/>
</dbReference>
<dbReference type="PANTHER" id="PTHR22911">
    <property type="entry name" value="ACYL-MALONYL CONDENSING ENZYME-RELATED"/>
    <property type="match status" value="1"/>
</dbReference>
<dbReference type="EMBL" id="LT629710">
    <property type="protein sequence ID" value="SDO96537.1"/>
    <property type="molecule type" value="Genomic_DNA"/>
</dbReference>
<dbReference type="Pfam" id="PF00892">
    <property type="entry name" value="EamA"/>
    <property type="match status" value="1"/>
</dbReference>
<evidence type="ECO:0000256" key="1">
    <source>
        <dbReference type="ARBA" id="ARBA00004651"/>
    </source>
</evidence>
<sequence length="304" mass="32732">MRRGVVFGVVAYLIWGLFPLYWPLLEPAKAGEILAHRMVWSLVVMGVVVSVLRQWSTIRAMAGRTWLLVVAASVLISINWGVYIYAVNSGKVVEAALGYFINPLVSVLLGVLVFRERLRPVQWAAVGLGGAAVLVIAIAGGRFPWIAVILAVTFGLYGLVKKVIPLPPPASLTSEGVVLLVPALGYLAYLQLKGQSTLTGHGTGHVLLLALSGVVTVLPLLAFAASARALPLSILGLLQYLTPVVQFLIGVTWLHEQMITARWIGFVLIWIALIALSVSGLREARRAHVHARRPATDRPAPAQS</sequence>
<proteinExistence type="inferred from homology"/>
<evidence type="ECO:0000256" key="3">
    <source>
        <dbReference type="ARBA" id="ARBA00022448"/>
    </source>
</evidence>
<dbReference type="Proteomes" id="UP000198741">
    <property type="component" value="Chromosome I"/>
</dbReference>
<dbReference type="InterPro" id="IPR000620">
    <property type="entry name" value="EamA_dom"/>
</dbReference>
<feature type="transmembrane region" description="Helical" evidence="8">
    <location>
        <begin position="65"/>
        <end position="86"/>
    </location>
</feature>
<gene>
    <name evidence="10" type="ORF">SAMN04515671_2500</name>
</gene>
<name>A0A1H0NUV2_9ACTN</name>
<comment type="similarity">
    <text evidence="2">Belongs to the EamA transporter family.</text>
</comment>
<dbReference type="AlphaFoldDB" id="A0A1H0NUV2"/>
<feature type="transmembrane region" description="Helical" evidence="8">
    <location>
        <begin position="92"/>
        <end position="114"/>
    </location>
</feature>
<dbReference type="STRING" id="1090615.SAMN04515671_2500"/>
<feature type="transmembrane region" description="Helical" evidence="8">
    <location>
        <begin position="204"/>
        <end position="225"/>
    </location>
</feature>
<evidence type="ECO:0000313" key="11">
    <source>
        <dbReference type="Proteomes" id="UP000198741"/>
    </source>
</evidence>
<accession>A0A1H0NUV2</accession>
<feature type="domain" description="EamA" evidence="9">
    <location>
        <begin position="3"/>
        <end position="137"/>
    </location>
</feature>
<feature type="transmembrane region" description="Helical" evidence="8">
    <location>
        <begin position="5"/>
        <end position="22"/>
    </location>
</feature>
<keyword evidence="7 8" id="KW-0472">Membrane</keyword>
<keyword evidence="5 8" id="KW-0812">Transmembrane</keyword>
<dbReference type="SUPFAM" id="SSF103481">
    <property type="entry name" value="Multidrug resistance efflux transporter EmrE"/>
    <property type="match status" value="2"/>
</dbReference>
<feature type="transmembrane region" description="Helical" evidence="8">
    <location>
        <begin position="121"/>
        <end position="139"/>
    </location>
</feature>
<organism evidence="10 11">
    <name type="scientific">Nakamurella panacisegetis</name>
    <dbReference type="NCBI Taxonomy" id="1090615"/>
    <lineage>
        <taxon>Bacteria</taxon>
        <taxon>Bacillati</taxon>
        <taxon>Actinomycetota</taxon>
        <taxon>Actinomycetes</taxon>
        <taxon>Nakamurellales</taxon>
        <taxon>Nakamurellaceae</taxon>
        <taxon>Nakamurella</taxon>
    </lineage>
</organism>
<evidence type="ECO:0000256" key="7">
    <source>
        <dbReference type="ARBA" id="ARBA00023136"/>
    </source>
</evidence>
<protein>
    <submittedName>
        <fullName evidence="10">Chloramphenicol-sensitive protein RarD</fullName>
    </submittedName>
</protein>
<keyword evidence="4" id="KW-1003">Cell membrane</keyword>
<dbReference type="PANTHER" id="PTHR22911:SF137">
    <property type="entry name" value="SOLUTE CARRIER FAMILY 35 MEMBER G2-RELATED"/>
    <property type="match status" value="1"/>
</dbReference>
<dbReference type="GO" id="GO:0005886">
    <property type="term" value="C:plasma membrane"/>
    <property type="evidence" value="ECO:0007669"/>
    <property type="project" value="UniProtKB-SubCell"/>
</dbReference>
<evidence type="ECO:0000256" key="4">
    <source>
        <dbReference type="ARBA" id="ARBA00022475"/>
    </source>
</evidence>
<evidence type="ECO:0000256" key="2">
    <source>
        <dbReference type="ARBA" id="ARBA00007362"/>
    </source>
</evidence>
<dbReference type="InterPro" id="IPR004626">
    <property type="entry name" value="RarD"/>
</dbReference>
<keyword evidence="3" id="KW-0813">Transport</keyword>
<keyword evidence="6 8" id="KW-1133">Transmembrane helix</keyword>
<feature type="transmembrane region" description="Helical" evidence="8">
    <location>
        <begin position="34"/>
        <end position="53"/>
    </location>
</feature>
<feature type="transmembrane region" description="Helical" evidence="8">
    <location>
        <begin position="172"/>
        <end position="192"/>
    </location>
</feature>
<dbReference type="NCBIfam" id="TIGR00688">
    <property type="entry name" value="rarD"/>
    <property type="match status" value="1"/>
</dbReference>
<evidence type="ECO:0000256" key="8">
    <source>
        <dbReference type="SAM" id="Phobius"/>
    </source>
</evidence>
<dbReference type="InterPro" id="IPR037185">
    <property type="entry name" value="EmrE-like"/>
</dbReference>
<evidence type="ECO:0000256" key="6">
    <source>
        <dbReference type="ARBA" id="ARBA00022989"/>
    </source>
</evidence>
<dbReference type="OrthoDB" id="369870at2"/>
<feature type="transmembrane region" description="Helical" evidence="8">
    <location>
        <begin position="145"/>
        <end position="160"/>
    </location>
</feature>
<comment type="subcellular location">
    <subcellularLocation>
        <location evidence="1">Cell membrane</location>
        <topology evidence="1">Multi-pass membrane protein</topology>
    </subcellularLocation>
</comment>
<feature type="transmembrane region" description="Helical" evidence="8">
    <location>
        <begin position="261"/>
        <end position="281"/>
    </location>
</feature>
<evidence type="ECO:0000256" key="5">
    <source>
        <dbReference type="ARBA" id="ARBA00022692"/>
    </source>
</evidence>
<feature type="transmembrane region" description="Helical" evidence="8">
    <location>
        <begin position="237"/>
        <end position="255"/>
    </location>
</feature>
<reference evidence="10 11" key="1">
    <citation type="submission" date="2016-10" db="EMBL/GenBank/DDBJ databases">
        <authorList>
            <person name="de Groot N.N."/>
        </authorList>
    </citation>
    <scope>NUCLEOTIDE SEQUENCE [LARGE SCALE GENOMIC DNA]</scope>
    <source>
        <strain evidence="11">P4-7,KCTC 19426,CECT 7604</strain>
    </source>
</reference>
<evidence type="ECO:0000313" key="10">
    <source>
        <dbReference type="EMBL" id="SDO96537.1"/>
    </source>
</evidence>
<keyword evidence="11" id="KW-1185">Reference proteome</keyword>